<evidence type="ECO:0000313" key="1">
    <source>
        <dbReference type="EMBL" id="MBC2242270.1"/>
    </source>
</evidence>
<accession>A0A842ET49</accession>
<protein>
    <submittedName>
        <fullName evidence="1">Uncharacterized protein</fullName>
    </submittedName>
</protein>
<dbReference type="Pfam" id="PF24233">
    <property type="entry name" value="DUF7446"/>
    <property type="match status" value="1"/>
</dbReference>
<sequence>MAYEKVKLCYAMVSGEVYLSSVKENGVMGSNRRIITDEVLIATIDYMIGNKKTWVGFEEQEDGTNPALFYTGDKEKAAKIRAILEG</sequence>
<comment type="caution">
    <text evidence="1">The sequence shown here is derived from an EMBL/GenBank/DDBJ whole genome shotgun (WGS) entry which is preliminary data.</text>
</comment>
<dbReference type="AlphaFoldDB" id="A0A842ET49"/>
<name>A0A842ET49_9LIST</name>
<dbReference type="InterPro" id="IPR055869">
    <property type="entry name" value="DUF7446"/>
</dbReference>
<dbReference type="EMBL" id="JAARZA010000011">
    <property type="protein sequence ID" value="MBC2242270.1"/>
    <property type="molecule type" value="Genomic_DNA"/>
</dbReference>
<dbReference type="RefSeq" id="WP_185541818.1">
    <property type="nucleotide sequence ID" value="NZ_JAARZA010000011.1"/>
</dbReference>
<dbReference type="Proteomes" id="UP000553016">
    <property type="component" value="Unassembled WGS sequence"/>
</dbReference>
<reference evidence="1 2" key="1">
    <citation type="submission" date="2020-03" db="EMBL/GenBank/DDBJ databases">
        <title>Soil Listeria distribution.</title>
        <authorList>
            <person name="Liao J."/>
            <person name="Wiedmann M."/>
        </authorList>
    </citation>
    <scope>NUCLEOTIDE SEQUENCE [LARGE SCALE GENOMIC DNA]</scope>
    <source>
        <strain evidence="1 2">FSL L7-0149</strain>
    </source>
</reference>
<gene>
    <name evidence="1" type="ORF">HCB35_17490</name>
</gene>
<evidence type="ECO:0000313" key="2">
    <source>
        <dbReference type="Proteomes" id="UP000553016"/>
    </source>
</evidence>
<proteinExistence type="predicted"/>
<organism evidence="1 2">
    <name type="scientific">Listeria booriae</name>
    <dbReference type="NCBI Taxonomy" id="1552123"/>
    <lineage>
        <taxon>Bacteria</taxon>
        <taxon>Bacillati</taxon>
        <taxon>Bacillota</taxon>
        <taxon>Bacilli</taxon>
        <taxon>Bacillales</taxon>
        <taxon>Listeriaceae</taxon>
        <taxon>Listeria</taxon>
    </lineage>
</organism>